<keyword evidence="4" id="KW-1185">Reference proteome</keyword>
<accession>A0AAJ5ZF51</accession>
<reference evidence="4" key="3">
    <citation type="submission" date="2023-06" db="EMBL/GenBank/DDBJ databases">
        <title>Pangenomics reveal diversification of enzyme families and niche specialization in globally abundant SAR202 bacteria.</title>
        <authorList>
            <person name="Saw J.H.W."/>
        </authorList>
    </citation>
    <scope>NUCLEOTIDE SEQUENCE [LARGE SCALE GENOMIC DNA]</scope>
    <source>
        <strain evidence="4">JH1073</strain>
    </source>
</reference>
<keyword evidence="1" id="KW-0472">Membrane</keyword>
<reference evidence="4 5" key="1">
    <citation type="submission" date="2019-11" db="EMBL/GenBank/DDBJ databases">
        <authorList>
            <person name="Cho J.-C."/>
        </authorList>
    </citation>
    <scope>NUCLEOTIDE SEQUENCE [LARGE SCALE GENOMIC DNA]</scope>
    <source>
        <strain evidence="3 4">JH1073</strain>
        <strain evidence="2 5">JH702</strain>
    </source>
</reference>
<evidence type="ECO:0000313" key="2">
    <source>
        <dbReference type="EMBL" id="MDG0867789.1"/>
    </source>
</evidence>
<dbReference type="RefSeq" id="WP_342826482.1">
    <property type="nucleotide sequence ID" value="NZ_CP046146.1"/>
</dbReference>
<dbReference type="EMBL" id="CP046147">
    <property type="protein sequence ID" value="WFG39850.1"/>
    <property type="molecule type" value="Genomic_DNA"/>
</dbReference>
<protein>
    <recommendedName>
        <fullName evidence="6">DUF2269 family protein</fullName>
    </recommendedName>
</protein>
<sequence length="97" mass="10391">MPLSLIVIAAGAWLVTEAGWGYDALFVQLGLTGFVLTFFGGALLISPSIKKALSAVREHRIDSGEVKSALGRLNLISRLDLLLLFLVVLNMVLKPGL</sequence>
<evidence type="ECO:0000313" key="5">
    <source>
        <dbReference type="Proteomes" id="UP001321249"/>
    </source>
</evidence>
<keyword evidence="1" id="KW-1133">Transmembrane helix</keyword>
<gene>
    <name evidence="2" type="ORF">GKO46_11990</name>
    <name evidence="3" type="ORF">GKO48_09545</name>
</gene>
<evidence type="ECO:0000313" key="4">
    <source>
        <dbReference type="Proteomes" id="UP001219901"/>
    </source>
</evidence>
<evidence type="ECO:0000313" key="3">
    <source>
        <dbReference type="EMBL" id="WFG39850.1"/>
    </source>
</evidence>
<feature type="transmembrane region" description="Helical" evidence="1">
    <location>
        <begin position="70"/>
        <end position="93"/>
    </location>
</feature>
<dbReference type="Proteomes" id="UP001321249">
    <property type="component" value="Unassembled WGS sequence"/>
</dbReference>
<organism evidence="3 4">
    <name type="scientific">Candidatus Lucifugimonas marina</name>
    <dbReference type="NCBI Taxonomy" id="3038979"/>
    <lineage>
        <taxon>Bacteria</taxon>
        <taxon>Bacillati</taxon>
        <taxon>Chloroflexota</taxon>
        <taxon>Dehalococcoidia</taxon>
        <taxon>SAR202 cluster</taxon>
        <taxon>Candidatus Lucifugimonadales</taxon>
        <taxon>Candidatus Lucifugimonadaceae</taxon>
        <taxon>Candidatus Lucifugimonas</taxon>
    </lineage>
</organism>
<dbReference type="EMBL" id="WMBE01000003">
    <property type="protein sequence ID" value="MDG0867789.1"/>
    <property type="molecule type" value="Genomic_DNA"/>
</dbReference>
<proteinExistence type="predicted"/>
<dbReference type="AlphaFoldDB" id="A0AAJ5ZF51"/>
<evidence type="ECO:0000256" key="1">
    <source>
        <dbReference type="SAM" id="Phobius"/>
    </source>
</evidence>
<feature type="transmembrane region" description="Helical" evidence="1">
    <location>
        <begin position="28"/>
        <end position="49"/>
    </location>
</feature>
<keyword evidence="1" id="KW-0812">Transmembrane</keyword>
<evidence type="ECO:0008006" key="6">
    <source>
        <dbReference type="Google" id="ProtNLM"/>
    </source>
</evidence>
<name>A0AAJ5ZF51_9CHLR</name>
<dbReference type="Proteomes" id="UP001219901">
    <property type="component" value="Chromosome"/>
</dbReference>
<reference evidence="3" key="2">
    <citation type="journal article" date="2023" name="Nat. Commun.">
        <title>Cultivation of marine bacteria of the SAR202 clade.</title>
        <authorList>
            <person name="Lim Y."/>
            <person name="Seo J.H."/>
            <person name="Giovannoni S.J."/>
            <person name="Kang I."/>
            <person name="Cho J.C."/>
        </authorList>
    </citation>
    <scope>NUCLEOTIDE SEQUENCE</scope>
    <source>
        <strain evidence="3">JH1073</strain>
    </source>
</reference>